<dbReference type="PANTHER" id="PTHR43713">
    <property type="entry name" value="GLUTAMATE-1-SEMIALDEHYDE 2,1-AMINOMUTASE"/>
    <property type="match status" value="1"/>
</dbReference>
<dbReference type="GO" id="GO:0030170">
    <property type="term" value="F:pyridoxal phosphate binding"/>
    <property type="evidence" value="ECO:0007669"/>
    <property type="project" value="InterPro"/>
</dbReference>
<evidence type="ECO:0000313" key="10">
    <source>
        <dbReference type="Proteomes" id="UP000032027"/>
    </source>
</evidence>
<evidence type="ECO:0000313" key="9">
    <source>
        <dbReference type="EMBL" id="AJM93001.1"/>
    </source>
</evidence>
<dbReference type="GO" id="GO:0006782">
    <property type="term" value="P:protoporphyrinogen IX biosynthetic process"/>
    <property type="evidence" value="ECO:0007669"/>
    <property type="project" value="UniProtKB-UniRule"/>
</dbReference>
<dbReference type="EC" id="5.4.3.8" evidence="8"/>
<evidence type="ECO:0000256" key="5">
    <source>
        <dbReference type="ARBA" id="ARBA00022898"/>
    </source>
</evidence>
<evidence type="ECO:0000256" key="7">
    <source>
        <dbReference type="ARBA" id="ARBA00023244"/>
    </source>
</evidence>
<evidence type="ECO:0000256" key="3">
    <source>
        <dbReference type="ARBA" id="ARBA00004819"/>
    </source>
</evidence>
<dbReference type="Gene3D" id="3.90.1150.10">
    <property type="entry name" value="Aspartate Aminotransferase, domain 1"/>
    <property type="match status" value="1"/>
</dbReference>
<dbReference type="CDD" id="cd00610">
    <property type="entry name" value="OAT_like"/>
    <property type="match status" value="1"/>
</dbReference>
<name>A0A0C5BXG7_9ARCH</name>
<dbReference type="Pfam" id="PF00202">
    <property type="entry name" value="Aminotran_3"/>
    <property type="match status" value="1"/>
</dbReference>
<comment type="catalytic activity">
    <reaction evidence="1 8">
        <text>(S)-4-amino-5-oxopentanoate = 5-aminolevulinate</text>
        <dbReference type="Rhea" id="RHEA:14265"/>
        <dbReference type="ChEBI" id="CHEBI:57501"/>
        <dbReference type="ChEBI" id="CHEBI:356416"/>
        <dbReference type="EC" id="5.4.3.8"/>
    </reaction>
</comment>
<comment type="cofactor">
    <cofactor evidence="2 8">
        <name>pyridoxal 5'-phosphate</name>
        <dbReference type="ChEBI" id="CHEBI:597326"/>
    </cofactor>
</comment>
<dbReference type="AlphaFoldDB" id="A0A0C5BXG7"/>
<dbReference type="PROSITE" id="PS00600">
    <property type="entry name" value="AA_TRANSFER_CLASS_3"/>
    <property type="match status" value="1"/>
</dbReference>
<proteinExistence type="inferred from homology"/>
<evidence type="ECO:0000256" key="6">
    <source>
        <dbReference type="ARBA" id="ARBA00023235"/>
    </source>
</evidence>
<dbReference type="InterPro" id="IPR015424">
    <property type="entry name" value="PyrdxlP-dep_Trfase"/>
</dbReference>
<sequence length="426" mass="46798">MMLTNSKLFSDAKKVTPSGVNSPVRYFEPYPFFTKKADGAYIWDEDNRKLIDFCNGYGALLLGHRRKEIINSVSKQLAKGTLYCTPTESETELAKLIIGNFPSINKVRLMNTGGEATMTAIRLARGFTKKKKIIKFEGCYHGAHDSVLVKAGSGSAHNGISVSDGGLDEVSKNTLVVQYNSIEDLQKTIQKNKDIAGVIVEPILANMGLILPEKNFLSDLRKITKENNIPLIFDEVVTGFRVAPGGAQEHFGIKPDLTTMAKALSNGFTISAVGGKKEIMDLLSPGGKVYQASTFAGNPISVSAAIASIKTINKLKSKLYSKLERFNLLFSTALDDMATDMGIPHQINFAASMFQIFFTNKPVTNYETSKKANAKKFQKLFKTLLKQGIFIAPSQFEVVFLSDAHTENDLNKTLDAYHLALKSVKN</sequence>
<comment type="subcellular location">
    <subcellularLocation>
        <location evidence="8">Cytoplasm</location>
    </subcellularLocation>
</comment>
<comment type="similarity">
    <text evidence="4 8">Belongs to the class-III pyridoxal-phosphate-dependent aminotransferase family. HemL subfamily.</text>
</comment>
<dbReference type="Gene3D" id="3.40.640.10">
    <property type="entry name" value="Type I PLP-dependent aspartate aminotransferase-like (Major domain)"/>
    <property type="match status" value="1"/>
</dbReference>
<accession>A0A0C5BXG7</accession>
<dbReference type="GO" id="GO:0008483">
    <property type="term" value="F:transaminase activity"/>
    <property type="evidence" value="ECO:0007669"/>
    <property type="project" value="InterPro"/>
</dbReference>
<gene>
    <name evidence="8 9" type="primary">hemL</name>
    <name evidence="9" type="ORF">NPIRD3C_1791</name>
</gene>
<dbReference type="HOGENOM" id="CLU_016922_1_5_2"/>
<dbReference type="GO" id="GO:0005737">
    <property type="term" value="C:cytoplasm"/>
    <property type="evidence" value="ECO:0007669"/>
    <property type="project" value="UniProtKB-SubCell"/>
</dbReference>
<feature type="modified residue" description="N6-(pyridoxal phosphate)lysine" evidence="8">
    <location>
        <position position="262"/>
    </location>
</feature>
<dbReference type="UniPathway" id="UPA00251">
    <property type="reaction ID" value="UER00317"/>
</dbReference>
<dbReference type="SUPFAM" id="SSF53383">
    <property type="entry name" value="PLP-dependent transferases"/>
    <property type="match status" value="1"/>
</dbReference>
<reference evidence="9 10" key="3">
    <citation type="journal article" date="2019" name="Int. J. Syst. Evol. Microbiol.">
        <title>Nitrosopumilus adriaticus sp. nov. and Nitrosopumilus piranensis sp. nov., two ammonia-oxidizing archaea from the Adriatic Sea and members of the class Nitrososphaeria.</title>
        <authorList>
            <person name="Bayer B."/>
            <person name="Vojvoda J."/>
            <person name="Reinthaler T."/>
            <person name="Reyes C."/>
            <person name="Pinto M."/>
            <person name="Herndl G.J."/>
        </authorList>
    </citation>
    <scope>NUCLEOTIDE SEQUENCE [LARGE SCALE GENOMIC DNA]</scope>
    <source>
        <strain evidence="9 10">D3C</strain>
    </source>
</reference>
<keyword evidence="8" id="KW-0963">Cytoplasm</keyword>
<dbReference type="PATRIC" id="fig|1582439.9.peg.1847"/>
<reference evidence="10" key="1">
    <citation type="submission" date="2015-02" db="EMBL/GenBank/DDBJ databases">
        <title>Characterization of two novel Thaumarchaeota isolated from the Northern Adriatic Sea.</title>
        <authorList>
            <person name="Bayer B."/>
            <person name="Vojvoda J."/>
            <person name="Offre P."/>
            <person name="Srivastava A."/>
            <person name="Elisabeth N."/>
            <person name="Garcia J.A.L."/>
            <person name="Schleper C."/>
            <person name="Herndl G.J."/>
        </authorList>
    </citation>
    <scope>NUCLEOTIDE SEQUENCE [LARGE SCALE GENOMIC DNA]</scope>
    <source>
        <strain evidence="10">D3C</strain>
    </source>
</reference>
<evidence type="ECO:0000256" key="8">
    <source>
        <dbReference type="HAMAP-Rule" id="MF_00375"/>
    </source>
</evidence>
<dbReference type="InterPro" id="IPR015421">
    <property type="entry name" value="PyrdxlP-dep_Trfase_major"/>
</dbReference>
<dbReference type="FunFam" id="3.40.640.10:FF:000021">
    <property type="entry name" value="Glutamate-1-semialdehyde 2,1-aminomutase"/>
    <property type="match status" value="1"/>
</dbReference>
<dbReference type="InterPro" id="IPR004639">
    <property type="entry name" value="4pyrrol_synth_GluAld_NH2Trfase"/>
</dbReference>
<dbReference type="GO" id="GO:0042286">
    <property type="term" value="F:glutamate-1-semialdehyde 2,1-aminomutase activity"/>
    <property type="evidence" value="ECO:0007669"/>
    <property type="project" value="UniProtKB-UniRule"/>
</dbReference>
<organism evidence="9 10">
    <name type="scientific">Nitrosopumilus piranensis</name>
    <dbReference type="NCBI Taxonomy" id="1582439"/>
    <lineage>
        <taxon>Archaea</taxon>
        <taxon>Nitrososphaerota</taxon>
        <taxon>Nitrososphaeria</taxon>
        <taxon>Nitrosopumilales</taxon>
        <taxon>Nitrosopumilaceae</taxon>
        <taxon>Nitrosopumilus</taxon>
    </lineage>
</organism>
<dbReference type="STRING" id="1582439.NPIRD3C_1791"/>
<dbReference type="NCBIfam" id="TIGR00713">
    <property type="entry name" value="hemL"/>
    <property type="match status" value="1"/>
</dbReference>
<evidence type="ECO:0000256" key="4">
    <source>
        <dbReference type="ARBA" id="ARBA00008981"/>
    </source>
</evidence>
<dbReference type="EMBL" id="CP010868">
    <property type="protein sequence ID" value="AJM93001.1"/>
    <property type="molecule type" value="Genomic_DNA"/>
</dbReference>
<evidence type="ECO:0000256" key="2">
    <source>
        <dbReference type="ARBA" id="ARBA00001933"/>
    </source>
</evidence>
<dbReference type="Proteomes" id="UP000032027">
    <property type="component" value="Chromosome"/>
</dbReference>
<dbReference type="InterPro" id="IPR049704">
    <property type="entry name" value="Aminotrans_3_PPA_site"/>
</dbReference>
<keyword evidence="5 8" id="KW-0663">Pyridoxal phosphate</keyword>
<dbReference type="NCBIfam" id="NF000818">
    <property type="entry name" value="PRK00062.1"/>
    <property type="match status" value="1"/>
</dbReference>
<keyword evidence="6 8" id="KW-0413">Isomerase</keyword>
<keyword evidence="10" id="KW-1185">Reference proteome</keyword>
<dbReference type="HAMAP" id="MF_00375">
    <property type="entry name" value="HemL_aminotrans_3"/>
    <property type="match status" value="1"/>
</dbReference>
<reference evidence="9 10" key="2">
    <citation type="journal article" date="2016" name="ISME J.">
        <title>Physiological and genomic characterization of two novel marine thaumarchaeal strains indicates niche differentiation.</title>
        <authorList>
            <person name="Bayer B."/>
            <person name="Vojvoda J."/>
            <person name="Offre P."/>
            <person name="Alves R.J."/>
            <person name="Elisabeth N.H."/>
            <person name="Garcia J.A."/>
            <person name="Volland J.M."/>
            <person name="Srivastava A."/>
            <person name="Schleper C."/>
            <person name="Herndl G.J."/>
        </authorList>
    </citation>
    <scope>NUCLEOTIDE SEQUENCE [LARGE SCALE GENOMIC DNA]</scope>
    <source>
        <strain evidence="9 10">D3C</strain>
    </source>
</reference>
<keyword evidence="7 8" id="KW-0627">Porphyrin biosynthesis</keyword>
<dbReference type="KEGG" id="nid:NPIRD3C_1791"/>
<comment type="pathway">
    <text evidence="3">Porphyrin-containing compound metabolism; protoporphyrin-IX biosynthesis; 5-aminolevulinate from L-glutamyl-tRNA(Glu): step 2/2.</text>
</comment>
<protein>
    <recommendedName>
        <fullName evidence="8">Glutamate-1-semialdehyde 2,1-aminomutase</fullName>
        <shortName evidence="8">GSA</shortName>
        <ecNumber evidence="8">5.4.3.8</ecNumber>
    </recommendedName>
    <alternativeName>
        <fullName evidence="8">Glutamate-1-semialdehyde aminotransferase</fullName>
        <shortName evidence="8">GSA-AT</shortName>
    </alternativeName>
</protein>
<dbReference type="PANTHER" id="PTHR43713:SF3">
    <property type="entry name" value="GLUTAMATE-1-SEMIALDEHYDE 2,1-AMINOMUTASE 1, CHLOROPLASTIC-RELATED"/>
    <property type="match status" value="1"/>
</dbReference>
<dbReference type="InterPro" id="IPR005814">
    <property type="entry name" value="Aminotrans_3"/>
</dbReference>
<dbReference type="InterPro" id="IPR015422">
    <property type="entry name" value="PyrdxlP-dep_Trfase_small"/>
</dbReference>
<evidence type="ECO:0000256" key="1">
    <source>
        <dbReference type="ARBA" id="ARBA00001579"/>
    </source>
</evidence>